<proteinExistence type="predicted"/>
<gene>
    <name evidence="3" type="ORF">ENE74_13885</name>
</gene>
<keyword evidence="2" id="KW-0472">Membrane</keyword>
<feature type="region of interest" description="Disordered" evidence="1">
    <location>
        <begin position="71"/>
        <end position="91"/>
    </location>
</feature>
<accession>A0A437J4Y9</accession>
<dbReference type="AlphaFoldDB" id="A0A437J4Y9"/>
<evidence type="ECO:0000256" key="2">
    <source>
        <dbReference type="SAM" id="Phobius"/>
    </source>
</evidence>
<reference evidence="3 4" key="1">
    <citation type="submission" date="2019-01" db="EMBL/GenBank/DDBJ databases">
        <authorList>
            <person name="Chen W.-M."/>
        </authorList>
    </citation>
    <scope>NUCLEOTIDE SEQUENCE [LARGE SCALE GENOMIC DNA]</scope>
    <source>
        <strain evidence="3 4">TLA-22</strain>
    </source>
</reference>
<keyword evidence="4" id="KW-1185">Reference proteome</keyword>
<dbReference type="Proteomes" id="UP000282977">
    <property type="component" value="Unassembled WGS sequence"/>
</dbReference>
<name>A0A437J4Y9_9SPHN</name>
<sequence>MPNNDTDAPSPASAPVHTTTIIERRSGGGGMVIIAIVGLALLLAVGYFLMVSDARENAQSEAVIGAAKSVGDAAGSVGDAAKGAADKLKDE</sequence>
<feature type="transmembrane region" description="Helical" evidence="2">
    <location>
        <begin position="30"/>
        <end position="50"/>
    </location>
</feature>
<comment type="caution">
    <text evidence="3">The sequence shown here is derived from an EMBL/GenBank/DDBJ whole genome shotgun (WGS) entry which is preliminary data.</text>
</comment>
<keyword evidence="2" id="KW-0812">Transmembrane</keyword>
<feature type="compositionally biased region" description="Low complexity" evidence="1">
    <location>
        <begin position="71"/>
        <end position="83"/>
    </location>
</feature>
<evidence type="ECO:0000256" key="1">
    <source>
        <dbReference type="SAM" id="MobiDB-lite"/>
    </source>
</evidence>
<dbReference type="EMBL" id="RZUL01000005">
    <property type="protein sequence ID" value="RVT39831.1"/>
    <property type="molecule type" value="Genomic_DNA"/>
</dbReference>
<dbReference type="RefSeq" id="WP_127691530.1">
    <property type="nucleotide sequence ID" value="NZ_RZUL01000005.1"/>
</dbReference>
<protein>
    <submittedName>
        <fullName evidence="3">Uncharacterized protein</fullName>
    </submittedName>
</protein>
<keyword evidence="2" id="KW-1133">Transmembrane helix</keyword>
<organism evidence="3 4">
    <name type="scientific">Sphingobium algorifonticola</name>
    <dbReference type="NCBI Taxonomy" id="2008318"/>
    <lineage>
        <taxon>Bacteria</taxon>
        <taxon>Pseudomonadati</taxon>
        <taxon>Pseudomonadota</taxon>
        <taxon>Alphaproteobacteria</taxon>
        <taxon>Sphingomonadales</taxon>
        <taxon>Sphingomonadaceae</taxon>
        <taxon>Sphingobium</taxon>
    </lineage>
</organism>
<evidence type="ECO:0000313" key="4">
    <source>
        <dbReference type="Proteomes" id="UP000282977"/>
    </source>
</evidence>
<evidence type="ECO:0000313" key="3">
    <source>
        <dbReference type="EMBL" id="RVT39831.1"/>
    </source>
</evidence>